<dbReference type="Proteomes" id="UP000250174">
    <property type="component" value="Unassembled WGS sequence"/>
</dbReference>
<evidence type="ECO:0000313" key="3">
    <source>
        <dbReference type="Proteomes" id="UP000250174"/>
    </source>
</evidence>
<feature type="signal peptide" evidence="1">
    <location>
        <begin position="1"/>
        <end position="19"/>
    </location>
</feature>
<accession>A0AAX1Q941</accession>
<reference evidence="2 3" key="1">
    <citation type="submission" date="2016-03" db="EMBL/GenBank/DDBJ databases">
        <title>Comparison of Bacillus endophyticus and B. anthracis characteristics using whole genome sequence analysis and microbiological techniques.</title>
        <authorList>
            <person name="Lekota K.E."/>
            <person name="Mafofo J."/>
            <person name="Rees J."/>
            <person name="Muchadeyi F.C."/>
            <person name="Madoroba E."/>
            <person name="Van Heerden H."/>
        </authorList>
    </citation>
    <scope>NUCLEOTIDE SEQUENCE [LARGE SCALE GENOMIC DNA]</scope>
    <source>
        <strain evidence="2 3">3631_10C</strain>
        <plasmid evidence="2">pBEH1</plasmid>
    </source>
</reference>
<geneLocation type="plasmid" evidence="2">
    <name>pBEH1</name>
</geneLocation>
<proteinExistence type="predicted"/>
<dbReference type="EMBL" id="LVYK01000026">
    <property type="protein sequence ID" value="RAS76681.1"/>
    <property type="molecule type" value="Genomic_DNA"/>
</dbReference>
<organism evidence="2 3">
    <name type="scientific">Priestia endophytica</name>
    <dbReference type="NCBI Taxonomy" id="135735"/>
    <lineage>
        <taxon>Bacteria</taxon>
        <taxon>Bacillati</taxon>
        <taxon>Bacillota</taxon>
        <taxon>Bacilli</taxon>
        <taxon>Bacillales</taxon>
        <taxon>Bacillaceae</taxon>
        <taxon>Priestia</taxon>
    </lineage>
</organism>
<gene>
    <name evidence="2" type="ORF">A3864_12735</name>
</gene>
<dbReference type="PROSITE" id="PS51257">
    <property type="entry name" value="PROKAR_LIPOPROTEIN"/>
    <property type="match status" value="1"/>
</dbReference>
<evidence type="ECO:0000256" key="1">
    <source>
        <dbReference type="SAM" id="SignalP"/>
    </source>
</evidence>
<protein>
    <recommendedName>
        <fullName evidence="4">Lipoprotein</fullName>
    </recommendedName>
</protein>
<sequence length="201" mass="22386">MRRVLFFAMLTVLTLSLVACDGEGSKNVKANTISSATLTEREEALLSGTADQSFVFDFNAGDQYKEVAVWVEKYESGKLVKKLNRMSTEIKNTGTMVFSTAKINEENNQARFSISVHSNEATTTGLSSETMKDDDLGMVLGSNPSESISIKDKNIILASIGYPSREEENRTPSTGFYEDVDSHMNELKNYDVVYLLRCTFR</sequence>
<dbReference type="AlphaFoldDB" id="A0AAX1Q941"/>
<feature type="chain" id="PRO_5043387763" description="Lipoprotein" evidence="1">
    <location>
        <begin position="20"/>
        <end position="201"/>
    </location>
</feature>
<keyword evidence="2" id="KW-0614">Plasmid</keyword>
<evidence type="ECO:0000313" key="2">
    <source>
        <dbReference type="EMBL" id="RAS76681.1"/>
    </source>
</evidence>
<evidence type="ECO:0008006" key="4">
    <source>
        <dbReference type="Google" id="ProtNLM"/>
    </source>
</evidence>
<dbReference type="RefSeq" id="WP_113765595.1">
    <property type="nucleotide sequence ID" value="NZ_LVYK01000026.1"/>
</dbReference>
<comment type="caution">
    <text evidence="2">The sequence shown here is derived from an EMBL/GenBank/DDBJ whole genome shotgun (WGS) entry which is preliminary data.</text>
</comment>
<keyword evidence="1" id="KW-0732">Signal</keyword>
<name>A0AAX1Q941_9BACI</name>